<keyword evidence="3 10" id="KW-0690">Ribosome biogenesis</keyword>
<comment type="catalytic activity">
    <reaction evidence="1 10">
        <text>AMP + ATP = 2 ADP</text>
        <dbReference type="Rhea" id="RHEA:12973"/>
        <dbReference type="ChEBI" id="CHEBI:30616"/>
        <dbReference type="ChEBI" id="CHEBI:456215"/>
        <dbReference type="ChEBI" id="CHEBI:456216"/>
        <dbReference type="EC" id="2.7.4.3"/>
    </reaction>
</comment>
<comment type="subcellular location">
    <subcellularLocation>
        <location evidence="10">Cytoplasm</location>
    </subcellularLocation>
    <subcellularLocation>
        <location evidence="10">Nucleus</location>
    </subcellularLocation>
</comment>
<dbReference type="GO" id="GO:0042274">
    <property type="term" value="P:ribosomal small subunit biogenesis"/>
    <property type="evidence" value="ECO:0007669"/>
    <property type="project" value="UniProtKB-UniRule"/>
</dbReference>
<comment type="function">
    <text evidence="10">Broad-specificity nucleoside monophosphate (NMP) kinase that catalyzes the reversible transfer of the terminal phosphate group between nucleoside triphosphates and monophosphates. Has also ATPase activity. Involved in the late cytoplasmic maturation steps of the 40S ribosomal particles, specifically 18S rRNA maturation. While NMP activity is not required for ribosome maturation, ATPase activity is. Associates transiently with small ribosomal subunit protein uS11. ATP hydrolysis breaks the interaction with uS11. May temporarily remove uS11 from the ribosome to enable a conformational change of the ribosomal RNA that is needed for the final maturation step of the small ribosomal subunit. Its NMP activity may have a role in nuclear energy homeostasis.</text>
</comment>
<dbReference type="Pfam" id="PF13238">
    <property type="entry name" value="AAA_18"/>
    <property type="match status" value="1"/>
</dbReference>
<keyword evidence="7 10" id="KW-0418">Kinase</keyword>
<keyword evidence="6 10" id="KW-0547">Nucleotide-binding</keyword>
<evidence type="ECO:0000256" key="5">
    <source>
        <dbReference type="ARBA" id="ARBA00022679"/>
    </source>
</evidence>
<dbReference type="EMBL" id="QKYT01000220">
    <property type="protein sequence ID" value="RIA89426.1"/>
    <property type="molecule type" value="Genomic_DNA"/>
</dbReference>
<reference evidence="11 12" key="1">
    <citation type="submission" date="2018-06" db="EMBL/GenBank/DDBJ databases">
        <title>Comparative genomics reveals the genomic features of Rhizophagus irregularis, R. cerebriforme, R. diaphanum and Gigaspora rosea, and their symbiotic lifestyle signature.</title>
        <authorList>
            <person name="Morin E."/>
            <person name="San Clemente H."/>
            <person name="Chen E.C.H."/>
            <person name="De La Providencia I."/>
            <person name="Hainaut M."/>
            <person name="Kuo A."/>
            <person name="Kohler A."/>
            <person name="Murat C."/>
            <person name="Tang N."/>
            <person name="Roy S."/>
            <person name="Loubradou J."/>
            <person name="Henrissat B."/>
            <person name="Grigoriev I.V."/>
            <person name="Corradi N."/>
            <person name="Roux C."/>
            <person name="Martin F.M."/>
        </authorList>
    </citation>
    <scope>NUCLEOTIDE SEQUENCE [LARGE SCALE GENOMIC DNA]</scope>
    <source>
        <strain evidence="11 12">DAOM 227022</strain>
    </source>
</reference>
<dbReference type="SUPFAM" id="SSF52540">
    <property type="entry name" value="P-loop containing nucleoside triphosphate hydrolases"/>
    <property type="match status" value="1"/>
</dbReference>
<dbReference type="Gene3D" id="3.40.50.300">
    <property type="entry name" value="P-loop containing nucleotide triphosphate hydrolases"/>
    <property type="match status" value="1"/>
</dbReference>
<evidence type="ECO:0000256" key="2">
    <source>
        <dbReference type="ARBA" id="ARBA00022490"/>
    </source>
</evidence>
<dbReference type="HAMAP" id="MF_00039">
    <property type="entry name" value="Adenylate_kinase_AK6"/>
    <property type="match status" value="1"/>
</dbReference>
<keyword evidence="8 10" id="KW-0067">ATP-binding</keyword>
<dbReference type="AlphaFoldDB" id="A0A397SXQ2"/>
<comment type="caution">
    <text evidence="11">The sequence shown here is derived from an EMBL/GenBank/DDBJ whole genome shotgun (WGS) entry which is preliminary data.</text>
</comment>
<evidence type="ECO:0000256" key="4">
    <source>
        <dbReference type="ARBA" id="ARBA00022552"/>
    </source>
</evidence>
<dbReference type="GO" id="GO:0004017">
    <property type="term" value="F:AMP kinase activity"/>
    <property type="evidence" value="ECO:0007669"/>
    <property type="project" value="UniProtKB-UniRule"/>
</dbReference>
<feature type="binding site" evidence="10">
    <location>
        <position position="34"/>
    </location>
    <ligand>
        <name>ATP</name>
        <dbReference type="ChEBI" id="CHEBI:30616"/>
    </ligand>
</feature>
<keyword evidence="2 10" id="KW-0963">Cytoplasm</keyword>
<organism evidence="11 12">
    <name type="scientific">Glomus cerebriforme</name>
    <dbReference type="NCBI Taxonomy" id="658196"/>
    <lineage>
        <taxon>Eukaryota</taxon>
        <taxon>Fungi</taxon>
        <taxon>Fungi incertae sedis</taxon>
        <taxon>Mucoromycota</taxon>
        <taxon>Glomeromycotina</taxon>
        <taxon>Glomeromycetes</taxon>
        <taxon>Glomerales</taxon>
        <taxon>Glomeraceae</taxon>
        <taxon>Glomus</taxon>
    </lineage>
</organism>
<keyword evidence="5 10" id="KW-0808">Transferase</keyword>
<comment type="caution">
    <text evidence="10">Lacks conserved residue(s) required for the propagation of feature annotation.</text>
</comment>
<evidence type="ECO:0000256" key="9">
    <source>
        <dbReference type="ARBA" id="ARBA00023242"/>
    </source>
</evidence>
<dbReference type="GO" id="GO:0005524">
    <property type="term" value="F:ATP binding"/>
    <property type="evidence" value="ECO:0007669"/>
    <property type="project" value="UniProtKB-KW"/>
</dbReference>
<protein>
    <recommendedName>
        <fullName evidence="10">Adenylate kinase isoenzyme 6 homolog</fullName>
        <shortName evidence="10">AK6</shortName>
        <ecNumber evidence="10">2.7.4.3</ecNumber>
    </recommendedName>
    <alternativeName>
        <fullName evidence="10">Dual activity adenylate kinase/ATPase</fullName>
        <shortName evidence="10">AK/ATPase</shortName>
    </alternativeName>
</protein>
<comment type="catalytic activity">
    <reaction evidence="10">
        <text>ATP + H2O = ADP + phosphate + H(+)</text>
        <dbReference type="Rhea" id="RHEA:13065"/>
        <dbReference type="ChEBI" id="CHEBI:15377"/>
        <dbReference type="ChEBI" id="CHEBI:15378"/>
        <dbReference type="ChEBI" id="CHEBI:30616"/>
        <dbReference type="ChEBI" id="CHEBI:43474"/>
        <dbReference type="ChEBI" id="CHEBI:456216"/>
    </reaction>
</comment>
<evidence type="ECO:0000256" key="1">
    <source>
        <dbReference type="ARBA" id="ARBA00000582"/>
    </source>
</evidence>
<proteinExistence type="inferred from homology"/>
<evidence type="ECO:0000313" key="11">
    <source>
        <dbReference type="EMBL" id="RIA89426.1"/>
    </source>
</evidence>
<dbReference type="Proteomes" id="UP000265703">
    <property type="component" value="Unassembled WGS sequence"/>
</dbReference>
<feature type="binding site" evidence="10">
    <location>
        <position position="30"/>
    </location>
    <ligand>
        <name>ATP</name>
        <dbReference type="ChEBI" id="CHEBI:30616"/>
    </ligand>
</feature>
<evidence type="ECO:0000256" key="7">
    <source>
        <dbReference type="ARBA" id="ARBA00022777"/>
    </source>
</evidence>
<dbReference type="InterPro" id="IPR020618">
    <property type="entry name" value="Adenyl_kinase_AK6"/>
</dbReference>
<dbReference type="PANTHER" id="PTHR12595:SF0">
    <property type="entry name" value="ADENYLATE KINASE ISOENZYME 6"/>
    <property type="match status" value="1"/>
</dbReference>
<keyword evidence="9 10" id="KW-0539">Nucleus</keyword>
<dbReference type="InterPro" id="IPR027417">
    <property type="entry name" value="P-loop_NTPase"/>
</dbReference>
<gene>
    <name evidence="11" type="ORF">C1645_772412</name>
</gene>
<keyword evidence="4 10" id="KW-0698">rRNA processing</keyword>
<dbReference type="GO" id="GO:0006364">
    <property type="term" value="P:rRNA processing"/>
    <property type="evidence" value="ECO:0007669"/>
    <property type="project" value="UniProtKB-KW"/>
</dbReference>
<feature type="binding site" evidence="10">
    <location>
        <position position="35"/>
    </location>
    <ligand>
        <name>ATP</name>
        <dbReference type="ChEBI" id="CHEBI:30616"/>
    </ligand>
</feature>
<feature type="binding site" evidence="10">
    <location>
        <position position="33"/>
    </location>
    <ligand>
        <name>ATP</name>
        <dbReference type="ChEBI" id="CHEBI:30616"/>
    </ligand>
</feature>
<feature type="binding site" evidence="10">
    <location>
        <position position="32"/>
    </location>
    <ligand>
        <name>ATP</name>
        <dbReference type="ChEBI" id="CHEBI:30616"/>
    </ligand>
</feature>
<feature type="region of interest" description="NMPbind" evidence="10">
    <location>
        <begin position="50"/>
        <end position="73"/>
    </location>
</feature>
<evidence type="ECO:0000256" key="3">
    <source>
        <dbReference type="ARBA" id="ARBA00022517"/>
    </source>
</evidence>
<dbReference type="GO" id="GO:0005634">
    <property type="term" value="C:nucleus"/>
    <property type="evidence" value="ECO:0007669"/>
    <property type="project" value="UniProtKB-SubCell"/>
</dbReference>
<feature type="binding site" evidence="10">
    <location>
        <position position="126"/>
    </location>
    <ligand>
        <name>ATP</name>
        <dbReference type="ChEBI" id="CHEBI:30616"/>
    </ligand>
</feature>
<sequence length="190" mass="21874">MSCISEYSDSEQDASFERINPNILITGTPGTGKSTLSELVLESTGLCYINVNELVKEKGLHEGFDQEFQSYILDDDKVVDELEDAVSNGGNIVDYHSCDLFPERWFDLVLVLRTDITILYDRLEKRGYPQKKITENIDCEIFQVILEEARESYSSEIVIELQNNTIQDMESNASRIEQWVYNFKAQKNQH</sequence>
<dbReference type="GO" id="GO:0005737">
    <property type="term" value="C:cytoplasm"/>
    <property type="evidence" value="ECO:0007669"/>
    <property type="project" value="UniProtKB-SubCell"/>
</dbReference>
<name>A0A397SXQ2_9GLOM</name>
<feature type="region of interest" description="LID" evidence="10">
    <location>
        <begin position="125"/>
        <end position="135"/>
    </location>
</feature>
<accession>A0A397SXQ2</accession>
<comment type="subunit">
    <text evidence="10">Interacts with small ribosomal subunit protein uS11. Not a structural component of 43S pre-ribosomes, but transiently interacts with them by binding to uS11.</text>
</comment>
<evidence type="ECO:0000256" key="10">
    <source>
        <dbReference type="HAMAP-Rule" id="MF_03173"/>
    </source>
</evidence>
<dbReference type="FunFam" id="3.40.50.300:FF:000372">
    <property type="entry name" value="Adenylate kinase isoenzyme 6 homolog"/>
    <property type="match status" value="1"/>
</dbReference>
<evidence type="ECO:0000256" key="8">
    <source>
        <dbReference type="ARBA" id="ARBA00022840"/>
    </source>
</evidence>
<dbReference type="OrthoDB" id="10251185at2759"/>
<keyword evidence="12" id="KW-1185">Reference proteome</keyword>
<dbReference type="GO" id="GO:0016887">
    <property type="term" value="F:ATP hydrolysis activity"/>
    <property type="evidence" value="ECO:0007669"/>
    <property type="project" value="UniProtKB-UniRule"/>
</dbReference>
<evidence type="ECO:0000313" key="12">
    <source>
        <dbReference type="Proteomes" id="UP000265703"/>
    </source>
</evidence>
<dbReference type="PRINTS" id="PR01100">
    <property type="entry name" value="SHIKIMTKNASE"/>
</dbReference>
<evidence type="ECO:0000256" key="6">
    <source>
        <dbReference type="ARBA" id="ARBA00022741"/>
    </source>
</evidence>
<dbReference type="STRING" id="658196.A0A397SXQ2"/>
<dbReference type="EC" id="2.7.4.3" evidence="10"/>
<dbReference type="PANTHER" id="PTHR12595">
    <property type="entry name" value="POS9-ACTIVATING FACTOR FAP7-RELATED"/>
    <property type="match status" value="1"/>
</dbReference>
<comment type="similarity">
    <text evidence="10">Belongs to the adenylate kinase family. AK6 subfamily.</text>
</comment>